<evidence type="ECO:0000313" key="2">
    <source>
        <dbReference type="Proteomes" id="UP000825729"/>
    </source>
</evidence>
<dbReference type="AlphaFoldDB" id="A0AAV7EMX7"/>
<accession>A0AAV7EMX7</accession>
<gene>
    <name evidence="1" type="ORF">H6P81_009435</name>
</gene>
<reference evidence="1 2" key="1">
    <citation type="submission" date="2021-07" db="EMBL/GenBank/DDBJ databases">
        <title>The Aristolochia fimbriata genome: insights into angiosperm evolution, floral development and chemical biosynthesis.</title>
        <authorList>
            <person name="Jiao Y."/>
        </authorList>
    </citation>
    <scope>NUCLEOTIDE SEQUENCE [LARGE SCALE GENOMIC DNA]</scope>
    <source>
        <strain evidence="1">IBCAS-2021</strain>
        <tissue evidence="1">Leaf</tissue>
    </source>
</reference>
<organism evidence="1 2">
    <name type="scientific">Aristolochia fimbriata</name>
    <name type="common">White veined hardy Dutchman's pipe vine</name>
    <dbReference type="NCBI Taxonomy" id="158543"/>
    <lineage>
        <taxon>Eukaryota</taxon>
        <taxon>Viridiplantae</taxon>
        <taxon>Streptophyta</taxon>
        <taxon>Embryophyta</taxon>
        <taxon>Tracheophyta</taxon>
        <taxon>Spermatophyta</taxon>
        <taxon>Magnoliopsida</taxon>
        <taxon>Magnoliidae</taxon>
        <taxon>Piperales</taxon>
        <taxon>Aristolochiaceae</taxon>
        <taxon>Aristolochia</taxon>
    </lineage>
</organism>
<sequence length="137" mass="15617">MQGDDNNQAKIHKISSRCSPSGFQELLASLNLSEDVKRLFEKTPFGHFLRIPNHKIEVNLLNELLSRFNIESVSFDIEGSHLKFEDKEVTMILGLRLHGLPIDLQSRGRSTFLDSFLKGKPLKRSLLTQLLKSISQE</sequence>
<dbReference type="EMBL" id="JAINDJ010000004">
    <property type="protein sequence ID" value="KAG9449470.1"/>
    <property type="molecule type" value="Genomic_DNA"/>
</dbReference>
<name>A0AAV7EMX7_ARIFI</name>
<evidence type="ECO:0000313" key="1">
    <source>
        <dbReference type="EMBL" id="KAG9449470.1"/>
    </source>
</evidence>
<dbReference type="Proteomes" id="UP000825729">
    <property type="component" value="Unassembled WGS sequence"/>
</dbReference>
<protein>
    <submittedName>
        <fullName evidence="1">Uncharacterized protein</fullName>
    </submittedName>
</protein>
<proteinExistence type="predicted"/>
<keyword evidence="2" id="KW-1185">Reference proteome</keyword>
<comment type="caution">
    <text evidence="1">The sequence shown here is derived from an EMBL/GenBank/DDBJ whole genome shotgun (WGS) entry which is preliminary data.</text>
</comment>